<comment type="subcellular location">
    <subcellularLocation>
        <location evidence="1">Nucleus</location>
    </subcellularLocation>
</comment>
<feature type="region of interest" description="Disordered" evidence="9">
    <location>
        <begin position="166"/>
        <end position="192"/>
    </location>
</feature>
<evidence type="ECO:0000259" key="10">
    <source>
        <dbReference type="PROSITE" id="PS50157"/>
    </source>
</evidence>
<feature type="region of interest" description="Disordered" evidence="9">
    <location>
        <begin position="94"/>
        <end position="117"/>
    </location>
</feature>
<keyword evidence="3" id="KW-0677">Repeat</keyword>
<dbReference type="SUPFAM" id="SSF57667">
    <property type="entry name" value="beta-beta-alpha zinc fingers"/>
    <property type="match status" value="1"/>
</dbReference>
<dbReference type="Proteomes" id="UP000887574">
    <property type="component" value="Unplaced"/>
</dbReference>
<keyword evidence="4 8" id="KW-0863">Zinc-finger</keyword>
<feature type="domain" description="C2H2-type" evidence="10">
    <location>
        <begin position="14"/>
        <end position="44"/>
    </location>
</feature>
<evidence type="ECO:0000256" key="7">
    <source>
        <dbReference type="ARBA" id="ARBA00023242"/>
    </source>
</evidence>
<dbReference type="GO" id="GO:0008270">
    <property type="term" value="F:zinc ion binding"/>
    <property type="evidence" value="ECO:0007669"/>
    <property type="project" value="UniProtKB-KW"/>
</dbReference>
<feature type="compositionally biased region" description="Low complexity" evidence="9">
    <location>
        <begin position="101"/>
        <end position="117"/>
    </location>
</feature>
<dbReference type="PANTHER" id="PTHR24404">
    <property type="entry name" value="ZINC FINGER PROTEIN"/>
    <property type="match status" value="1"/>
</dbReference>
<keyword evidence="11" id="KW-1185">Reference proteome</keyword>
<dbReference type="PROSITE" id="PS50157">
    <property type="entry name" value="ZINC_FINGER_C2H2_2"/>
    <property type="match status" value="1"/>
</dbReference>
<keyword evidence="7" id="KW-0539">Nucleus</keyword>
<dbReference type="GO" id="GO:0005634">
    <property type="term" value="C:nucleus"/>
    <property type="evidence" value="ECO:0007669"/>
    <property type="project" value="UniProtKB-SubCell"/>
</dbReference>
<protein>
    <submittedName>
        <fullName evidence="12">C2H2-type domain-containing protein</fullName>
    </submittedName>
</protein>
<keyword evidence="2" id="KW-0479">Metal-binding</keyword>
<evidence type="ECO:0000256" key="2">
    <source>
        <dbReference type="ARBA" id="ARBA00022723"/>
    </source>
</evidence>
<keyword evidence="6" id="KW-0238">DNA-binding</keyword>
<dbReference type="AlphaFoldDB" id="A0A915DDZ7"/>
<dbReference type="Gene3D" id="3.30.160.60">
    <property type="entry name" value="Classic Zinc Finger"/>
    <property type="match status" value="1"/>
</dbReference>
<evidence type="ECO:0000256" key="5">
    <source>
        <dbReference type="ARBA" id="ARBA00022833"/>
    </source>
</evidence>
<keyword evidence="5" id="KW-0862">Zinc</keyword>
<evidence type="ECO:0000256" key="9">
    <source>
        <dbReference type="SAM" id="MobiDB-lite"/>
    </source>
</evidence>
<evidence type="ECO:0000256" key="3">
    <source>
        <dbReference type="ARBA" id="ARBA00022737"/>
    </source>
</evidence>
<reference evidence="12" key="1">
    <citation type="submission" date="2022-11" db="UniProtKB">
        <authorList>
            <consortium name="WormBaseParasite"/>
        </authorList>
    </citation>
    <scope>IDENTIFICATION</scope>
</reference>
<evidence type="ECO:0000256" key="1">
    <source>
        <dbReference type="ARBA" id="ARBA00004123"/>
    </source>
</evidence>
<evidence type="ECO:0000256" key="8">
    <source>
        <dbReference type="PROSITE-ProRule" id="PRU00042"/>
    </source>
</evidence>
<evidence type="ECO:0000256" key="4">
    <source>
        <dbReference type="ARBA" id="ARBA00022771"/>
    </source>
</evidence>
<accession>A0A915DDZ7</accession>
<dbReference type="WBParaSite" id="jg18226">
    <property type="protein sequence ID" value="jg18226"/>
    <property type="gene ID" value="jg18226"/>
</dbReference>
<evidence type="ECO:0000256" key="6">
    <source>
        <dbReference type="ARBA" id="ARBA00023125"/>
    </source>
</evidence>
<name>A0A915DDZ7_9BILA</name>
<dbReference type="GO" id="GO:0000978">
    <property type="term" value="F:RNA polymerase II cis-regulatory region sequence-specific DNA binding"/>
    <property type="evidence" value="ECO:0007669"/>
    <property type="project" value="TreeGrafter"/>
</dbReference>
<dbReference type="InterPro" id="IPR050589">
    <property type="entry name" value="Ikaros_C2H2-ZF"/>
</dbReference>
<dbReference type="GO" id="GO:0003700">
    <property type="term" value="F:DNA-binding transcription factor activity"/>
    <property type="evidence" value="ECO:0007669"/>
    <property type="project" value="TreeGrafter"/>
</dbReference>
<proteinExistence type="predicted"/>
<sequence>MQVHQRVHTGEKPYKCEACSKSYAQKVGLKIHQEQCQIHLNRRGSVMTIGTNESESSPSVAEDDGHLEGGMMMVSDDDKQQHNDSLTSFLNGALKQRQQASLSSPSQTSSVFSSPLHSHRSSFSENFSVMNGGCPAQSSFFDLQPSRPLQSHLGESFGQSNLLKLSSSQHHHHPFGPQGCNNSGGTRGQASFMVDSPNTLLQSPTSFLQQHSSTPDLAALAAAISAPPTTPTTPLQPNAGVVVSLAALAAAGANTNNQSLATAIGALKALMELSSSVSSSGNPSMGQLDRPQPVYATHTQQPAFQLLNSQIHQQLLNQLLFQSAPQHQLINFNNTALFQTNTTPIGDVVGSAVRTAQQQQLAAAAALHDFSKQQTSATVHTVDQHPQSSH</sequence>
<evidence type="ECO:0000313" key="12">
    <source>
        <dbReference type="WBParaSite" id="jg18226"/>
    </source>
</evidence>
<dbReference type="PANTHER" id="PTHR24404:SF114">
    <property type="entry name" value="KLUMPFUSS, ISOFORM B-RELATED"/>
    <property type="match status" value="1"/>
</dbReference>
<dbReference type="InterPro" id="IPR013087">
    <property type="entry name" value="Znf_C2H2_type"/>
</dbReference>
<dbReference type="GO" id="GO:0006357">
    <property type="term" value="P:regulation of transcription by RNA polymerase II"/>
    <property type="evidence" value="ECO:0007669"/>
    <property type="project" value="TreeGrafter"/>
</dbReference>
<dbReference type="InterPro" id="IPR036236">
    <property type="entry name" value="Znf_C2H2_sf"/>
</dbReference>
<evidence type="ECO:0000313" key="11">
    <source>
        <dbReference type="Proteomes" id="UP000887574"/>
    </source>
</evidence>
<organism evidence="11 12">
    <name type="scientific">Ditylenchus dipsaci</name>
    <dbReference type="NCBI Taxonomy" id="166011"/>
    <lineage>
        <taxon>Eukaryota</taxon>
        <taxon>Metazoa</taxon>
        <taxon>Ecdysozoa</taxon>
        <taxon>Nematoda</taxon>
        <taxon>Chromadorea</taxon>
        <taxon>Rhabditida</taxon>
        <taxon>Tylenchina</taxon>
        <taxon>Tylenchomorpha</taxon>
        <taxon>Sphaerularioidea</taxon>
        <taxon>Anguinidae</taxon>
        <taxon>Anguininae</taxon>
        <taxon>Ditylenchus</taxon>
    </lineage>
</organism>
<dbReference type="FunFam" id="3.30.160.60:FF:000358">
    <property type="entry name" value="zinc finger protein 24"/>
    <property type="match status" value="1"/>
</dbReference>